<dbReference type="EMBL" id="JAAXPO010000010">
    <property type="protein sequence ID" value="NKZ19107.1"/>
    <property type="molecule type" value="Genomic_DNA"/>
</dbReference>
<dbReference type="PANTHER" id="PTHR33867">
    <property type="entry name" value="RIBOSOME MATURATION FACTOR RIMP"/>
    <property type="match status" value="1"/>
</dbReference>
<gene>
    <name evidence="3" type="primary">rimP</name>
    <name evidence="6" type="ORF">D0501_08370</name>
    <name evidence="7" type="ORF">HF966_07965</name>
</gene>
<evidence type="ECO:0000256" key="3">
    <source>
        <dbReference type="HAMAP-Rule" id="MF_01077"/>
    </source>
</evidence>
<keyword evidence="2 3" id="KW-0690">Ribosome biogenesis</keyword>
<dbReference type="GO" id="GO:0005829">
    <property type="term" value="C:cytosol"/>
    <property type="evidence" value="ECO:0007669"/>
    <property type="project" value="TreeGrafter"/>
</dbReference>
<evidence type="ECO:0000259" key="5">
    <source>
        <dbReference type="Pfam" id="PF17384"/>
    </source>
</evidence>
<comment type="function">
    <text evidence="3">Required for maturation of 30S ribosomal subunits.</text>
</comment>
<evidence type="ECO:0000313" key="8">
    <source>
        <dbReference type="Proteomes" id="UP000590460"/>
    </source>
</evidence>
<dbReference type="HAMAP" id="MF_01077">
    <property type="entry name" value="RimP"/>
    <property type="match status" value="1"/>
</dbReference>
<evidence type="ECO:0000313" key="9">
    <source>
        <dbReference type="Proteomes" id="UP001525857"/>
    </source>
</evidence>
<accession>A0A846ZBD4</accession>
<dbReference type="InterPro" id="IPR003728">
    <property type="entry name" value="Ribosome_maturation_RimP"/>
</dbReference>
<dbReference type="InterPro" id="IPR028998">
    <property type="entry name" value="RimP_C"/>
</dbReference>
<organism evidence="7 8">
    <name type="scientific">Leuconostoc holzapfelii</name>
    <dbReference type="NCBI Taxonomy" id="434464"/>
    <lineage>
        <taxon>Bacteria</taxon>
        <taxon>Bacillati</taxon>
        <taxon>Bacillota</taxon>
        <taxon>Bacilli</taxon>
        <taxon>Lactobacillales</taxon>
        <taxon>Lactobacillaceae</taxon>
        <taxon>Leuconostoc</taxon>
    </lineage>
</organism>
<comment type="caution">
    <text evidence="7">The sequence shown here is derived from an EMBL/GenBank/DDBJ whole genome shotgun (WGS) entry which is preliminary data.</text>
</comment>
<reference evidence="7 8" key="2">
    <citation type="submission" date="2020-04" db="EMBL/GenBank/DDBJ databases">
        <title>MicrobeNet Type strains.</title>
        <authorList>
            <person name="Nicholson A.C."/>
        </authorList>
    </citation>
    <scope>NUCLEOTIDE SEQUENCE [LARGE SCALE GENOMIC DNA]</scope>
    <source>
        <strain evidence="7 8">CCUG 54536</strain>
    </source>
</reference>
<dbReference type="RefSeq" id="WP_168677747.1">
    <property type="nucleotide sequence ID" value="NZ_BPKV01000014.1"/>
</dbReference>
<evidence type="ECO:0000256" key="2">
    <source>
        <dbReference type="ARBA" id="ARBA00022517"/>
    </source>
</evidence>
<dbReference type="AlphaFoldDB" id="A0A846ZBD4"/>
<dbReference type="CDD" id="cd01734">
    <property type="entry name" value="YlxS_C"/>
    <property type="match status" value="1"/>
</dbReference>
<evidence type="ECO:0000259" key="4">
    <source>
        <dbReference type="Pfam" id="PF02576"/>
    </source>
</evidence>
<dbReference type="GO" id="GO:0006412">
    <property type="term" value="P:translation"/>
    <property type="evidence" value="ECO:0007669"/>
    <property type="project" value="TreeGrafter"/>
</dbReference>
<keyword evidence="1 3" id="KW-0963">Cytoplasm</keyword>
<dbReference type="GO" id="GO:0000028">
    <property type="term" value="P:ribosomal small subunit assembly"/>
    <property type="evidence" value="ECO:0007669"/>
    <property type="project" value="TreeGrafter"/>
</dbReference>
<dbReference type="Proteomes" id="UP000590460">
    <property type="component" value="Unassembled WGS sequence"/>
</dbReference>
<comment type="similarity">
    <text evidence="3">Belongs to the RimP family.</text>
</comment>
<reference evidence="6 9" key="1">
    <citation type="submission" date="2018-08" db="EMBL/GenBank/DDBJ databases">
        <title>Draft genome sequences of Leuconostoc spp. and Weissella spp. with biocontrol potential.</title>
        <authorList>
            <person name="Lo R."/>
            <person name="Ho V.T.T."/>
            <person name="Turner M.S."/>
        </authorList>
    </citation>
    <scope>NUCLEOTIDE SEQUENCE [LARGE SCALE GENOMIC DNA]</scope>
    <source>
        <strain evidence="6 9">733</strain>
    </source>
</reference>
<sequence>MANKVEQAIVQLITPIVAEQNNLLWDLTFSKEGGQKILRIMVDKPDHALITMAEITDFTQAVNELLDTVEPDPIPEAYLLDISSPGADRPLKQPWHYQWVQEADETILVALFVAKSGQKKWQGKVKSVTETGVVLSTTQGEIALQFDEIAKAVLDIQF</sequence>
<dbReference type="Pfam" id="PF02576">
    <property type="entry name" value="RimP_N"/>
    <property type="match status" value="1"/>
</dbReference>
<protein>
    <recommendedName>
        <fullName evidence="3">Ribosome maturation factor RimP</fullName>
    </recommendedName>
</protein>
<dbReference type="InterPro" id="IPR028989">
    <property type="entry name" value="RimP_N"/>
</dbReference>
<dbReference type="Pfam" id="PF17384">
    <property type="entry name" value="DUF150_C"/>
    <property type="match status" value="1"/>
</dbReference>
<dbReference type="SUPFAM" id="SSF75420">
    <property type="entry name" value="YhbC-like, N-terminal domain"/>
    <property type="match status" value="1"/>
</dbReference>
<dbReference type="Proteomes" id="UP001525857">
    <property type="component" value="Unassembled WGS sequence"/>
</dbReference>
<dbReference type="SUPFAM" id="SSF74942">
    <property type="entry name" value="YhbC-like, C-terminal domain"/>
    <property type="match status" value="1"/>
</dbReference>
<dbReference type="Gene3D" id="2.30.30.180">
    <property type="entry name" value="Ribosome maturation factor RimP, C-terminal domain"/>
    <property type="match status" value="1"/>
</dbReference>
<keyword evidence="9" id="KW-1185">Reference proteome</keyword>
<proteinExistence type="inferred from homology"/>
<name>A0A846ZBD4_9LACO</name>
<feature type="domain" description="Ribosome maturation factor RimP N-terminal" evidence="4">
    <location>
        <begin position="12"/>
        <end position="88"/>
    </location>
</feature>
<feature type="domain" description="Ribosome maturation factor RimP C-terminal" evidence="5">
    <location>
        <begin position="98"/>
        <end position="158"/>
    </location>
</feature>
<comment type="subcellular location">
    <subcellularLocation>
        <location evidence="3">Cytoplasm</location>
    </subcellularLocation>
</comment>
<evidence type="ECO:0000313" key="6">
    <source>
        <dbReference type="EMBL" id="MCT8390081.1"/>
    </source>
</evidence>
<dbReference type="EMBL" id="QVOV01000010">
    <property type="protein sequence ID" value="MCT8390081.1"/>
    <property type="molecule type" value="Genomic_DNA"/>
</dbReference>
<dbReference type="PANTHER" id="PTHR33867:SF1">
    <property type="entry name" value="RIBOSOME MATURATION FACTOR RIMP"/>
    <property type="match status" value="1"/>
</dbReference>
<evidence type="ECO:0000256" key="1">
    <source>
        <dbReference type="ARBA" id="ARBA00022490"/>
    </source>
</evidence>
<dbReference type="Gene3D" id="3.30.300.70">
    <property type="entry name" value="RimP-like superfamily, N-terminal"/>
    <property type="match status" value="1"/>
</dbReference>
<dbReference type="InterPro" id="IPR036847">
    <property type="entry name" value="RimP_C_sf"/>
</dbReference>
<dbReference type="InterPro" id="IPR035956">
    <property type="entry name" value="RimP_N_sf"/>
</dbReference>
<evidence type="ECO:0000313" key="7">
    <source>
        <dbReference type="EMBL" id="NKZ19107.1"/>
    </source>
</evidence>